<dbReference type="GO" id="GO:0000428">
    <property type="term" value="C:DNA-directed RNA polymerase complex"/>
    <property type="evidence" value="ECO:0007669"/>
    <property type="project" value="UniProtKB-KW"/>
</dbReference>
<evidence type="ECO:0000259" key="6">
    <source>
        <dbReference type="Pfam" id="PF05000"/>
    </source>
</evidence>
<dbReference type="EC" id="2.7.7.6" evidence="1"/>
<organism evidence="7 8">
    <name type="scientific">Riccia sorocarpa</name>
    <dbReference type="NCBI Taxonomy" id="122646"/>
    <lineage>
        <taxon>Eukaryota</taxon>
        <taxon>Viridiplantae</taxon>
        <taxon>Streptophyta</taxon>
        <taxon>Embryophyta</taxon>
        <taxon>Marchantiophyta</taxon>
        <taxon>Marchantiopsida</taxon>
        <taxon>Marchantiidae</taxon>
        <taxon>Marchantiales</taxon>
        <taxon>Ricciaceae</taxon>
        <taxon>Riccia</taxon>
    </lineage>
</organism>
<dbReference type="InterPro" id="IPR007083">
    <property type="entry name" value="RNA_pol_Rpb1_4"/>
</dbReference>
<dbReference type="EMBL" id="JBJQOH010000003">
    <property type="protein sequence ID" value="KAL3691936.1"/>
    <property type="molecule type" value="Genomic_DNA"/>
</dbReference>
<dbReference type="PANTHER" id="PTHR19376:SF36">
    <property type="entry name" value="DNA-DIRECTED RNA POLYMERASE IV SUBUNIT 1"/>
    <property type="match status" value="1"/>
</dbReference>
<evidence type="ECO:0000256" key="4">
    <source>
        <dbReference type="ARBA" id="ARBA00022695"/>
    </source>
</evidence>
<accession>A0ABD3HLY5</accession>
<evidence type="ECO:0000256" key="1">
    <source>
        <dbReference type="ARBA" id="ARBA00012418"/>
    </source>
</evidence>
<comment type="caution">
    <text evidence="7">The sequence shown here is derived from an EMBL/GenBank/DDBJ whole genome shotgun (WGS) entry which is preliminary data.</text>
</comment>
<proteinExistence type="predicted"/>
<keyword evidence="5" id="KW-0804">Transcription</keyword>
<keyword evidence="3" id="KW-0808">Transferase</keyword>
<dbReference type="Proteomes" id="UP001633002">
    <property type="component" value="Unassembled WGS sequence"/>
</dbReference>
<evidence type="ECO:0000256" key="3">
    <source>
        <dbReference type="ARBA" id="ARBA00022679"/>
    </source>
</evidence>
<evidence type="ECO:0000313" key="7">
    <source>
        <dbReference type="EMBL" id="KAL3691936.1"/>
    </source>
</evidence>
<keyword evidence="8" id="KW-1185">Reference proteome</keyword>
<dbReference type="Gene3D" id="1.10.132.30">
    <property type="match status" value="1"/>
</dbReference>
<protein>
    <recommendedName>
        <fullName evidence="1">DNA-directed RNA polymerase</fullName>
        <ecNumber evidence="1">2.7.7.6</ecNumber>
    </recommendedName>
</protein>
<evidence type="ECO:0000313" key="8">
    <source>
        <dbReference type="Proteomes" id="UP001633002"/>
    </source>
</evidence>
<dbReference type="SUPFAM" id="SSF64484">
    <property type="entry name" value="beta and beta-prime subunits of DNA dependent RNA-polymerase"/>
    <property type="match status" value="1"/>
</dbReference>
<dbReference type="InterPro" id="IPR045867">
    <property type="entry name" value="DNA-dir_RpoC_beta_prime"/>
</dbReference>
<dbReference type="GO" id="GO:0003899">
    <property type="term" value="F:DNA-directed RNA polymerase activity"/>
    <property type="evidence" value="ECO:0007669"/>
    <property type="project" value="UniProtKB-EC"/>
</dbReference>
<keyword evidence="4" id="KW-0548">Nucleotidyltransferase</keyword>
<feature type="domain" description="RNA polymerase Rpb1" evidence="6">
    <location>
        <begin position="32"/>
        <end position="98"/>
    </location>
</feature>
<gene>
    <name evidence="7" type="ORF">R1sor_005587</name>
</gene>
<dbReference type="InterPro" id="IPR038120">
    <property type="entry name" value="Rpb1_funnel_sf"/>
</dbReference>
<dbReference type="Pfam" id="PF05000">
    <property type="entry name" value="RNA_pol_Rpb1_4"/>
    <property type="match status" value="1"/>
</dbReference>
<name>A0ABD3HLY5_9MARC</name>
<dbReference type="AlphaFoldDB" id="A0ABD3HLY5"/>
<dbReference type="PANTHER" id="PTHR19376">
    <property type="entry name" value="DNA-DIRECTED RNA POLYMERASE"/>
    <property type="match status" value="1"/>
</dbReference>
<reference evidence="7 8" key="1">
    <citation type="submission" date="2024-09" db="EMBL/GenBank/DDBJ databases">
        <title>Chromosome-scale assembly of Riccia sorocarpa.</title>
        <authorList>
            <person name="Paukszto L."/>
        </authorList>
    </citation>
    <scope>NUCLEOTIDE SEQUENCE [LARGE SCALE GENOMIC DNA]</scope>
    <source>
        <strain evidence="7">LP-2024</strain>
        <tissue evidence="7">Aerial parts of the thallus</tissue>
    </source>
</reference>
<keyword evidence="2" id="KW-0240">DNA-directed RNA polymerase</keyword>
<evidence type="ECO:0000256" key="2">
    <source>
        <dbReference type="ARBA" id="ARBA00022478"/>
    </source>
</evidence>
<evidence type="ECO:0000256" key="5">
    <source>
        <dbReference type="ARBA" id="ARBA00023163"/>
    </source>
</evidence>
<sequence>MKQEIANSTSLELAKCLAVGKTSLRKQDKNPTARSSHELEDVAVDLFGRSQSQTGDRIIESIPNNNCLMAMVRSGSKGSSMKVMQQIGSLGLQVLNGDILLAAERNPKLVALATAMGYSPAEDELRDAWEMRGLVQSSLLDGLQAHEFFTHAIATHDSIFRQSLFLGRESYSRSSCFSSMMCIGYDDTVTLPDLERLSADKVDSCLIRASQPTASVDLW</sequence>